<dbReference type="Pfam" id="PF01695">
    <property type="entry name" value="IstB_IS21"/>
    <property type="match status" value="1"/>
</dbReference>
<evidence type="ECO:0000256" key="1">
    <source>
        <dbReference type="ARBA" id="ARBA00008059"/>
    </source>
</evidence>
<name>A0A2S8HZJ1_BURCE</name>
<dbReference type="PANTHER" id="PTHR30050:SF4">
    <property type="entry name" value="ATP-BINDING PROTEIN RV3427C IN INSERTION SEQUENCE-RELATED"/>
    <property type="match status" value="1"/>
</dbReference>
<dbReference type="SUPFAM" id="SSF52540">
    <property type="entry name" value="P-loop containing nucleoside triphosphate hydrolases"/>
    <property type="match status" value="1"/>
</dbReference>
<sequence length="269" mass="30030">MSNETAAQLRALKLHGMAQTWPELLAQARHNDFAPEAFMQALLKAEIAERAVRSINYQMTAARFPAHRDIANFDFNQSNVDENLVRELHTIKFCESAQNIVFIGGPGTGKTHLATAFGIEAVQQHAKRVRFFTTVELVNQLELEKAAGKAGQIANRLMYVDAVILDELGYLPFTQTGGALLFHLFSKLYERTSIIVTTNLSFTEWSNVFGDAKMTTALLDRLTHHCHIVETGNDSWRFKNSTAGQPTKRAAPRKTTSKPAEDEEIDAPK</sequence>
<dbReference type="InterPro" id="IPR003593">
    <property type="entry name" value="AAA+_ATPase"/>
</dbReference>
<keyword evidence="3 6" id="KW-0067">ATP-binding</keyword>
<dbReference type="EMBL" id="PUIQ01000099">
    <property type="protein sequence ID" value="PQP07997.1"/>
    <property type="molecule type" value="Genomic_DNA"/>
</dbReference>
<dbReference type="PANTHER" id="PTHR30050">
    <property type="entry name" value="CHROMOSOMAL REPLICATION INITIATOR PROTEIN DNAA"/>
    <property type="match status" value="1"/>
</dbReference>
<dbReference type="Gene3D" id="3.40.50.300">
    <property type="entry name" value="P-loop containing nucleotide triphosphate hydrolases"/>
    <property type="match status" value="1"/>
</dbReference>
<evidence type="ECO:0000256" key="4">
    <source>
        <dbReference type="SAM" id="MobiDB-lite"/>
    </source>
</evidence>
<accession>A0A2S8HZJ1</accession>
<dbReference type="PIRSF" id="PIRSF003073">
    <property type="entry name" value="DNAC_TnpB_IstB"/>
    <property type="match status" value="1"/>
</dbReference>
<dbReference type="GO" id="GO:0006260">
    <property type="term" value="P:DNA replication"/>
    <property type="evidence" value="ECO:0007669"/>
    <property type="project" value="TreeGrafter"/>
</dbReference>
<dbReference type="CDD" id="cd00009">
    <property type="entry name" value="AAA"/>
    <property type="match status" value="1"/>
</dbReference>
<feature type="region of interest" description="Disordered" evidence="4">
    <location>
        <begin position="237"/>
        <end position="269"/>
    </location>
</feature>
<dbReference type="AlphaFoldDB" id="A0A2S8HZJ1"/>
<protein>
    <submittedName>
        <fullName evidence="6">ATP-binding protein</fullName>
    </submittedName>
</protein>
<reference evidence="6 7" key="1">
    <citation type="submission" date="2018-02" db="EMBL/GenBank/DDBJ databases">
        <title>Draft genome sequencing of Burkholderia cepacia Y14-15.</title>
        <authorList>
            <person name="Zheng B.-X."/>
        </authorList>
    </citation>
    <scope>NUCLEOTIDE SEQUENCE [LARGE SCALE GENOMIC DNA]</scope>
    <source>
        <strain evidence="6 7">Y14-15</strain>
    </source>
</reference>
<evidence type="ECO:0000313" key="7">
    <source>
        <dbReference type="Proteomes" id="UP000238206"/>
    </source>
</evidence>
<comment type="caution">
    <text evidence="6">The sequence shown here is derived from an EMBL/GenBank/DDBJ whole genome shotgun (WGS) entry which is preliminary data.</text>
</comment>
<evidence type="ECO:0000256" key="2">
    <source>
        <dbReference type="ARBA" id="ARBA00022741"/>
    </source>
</evidence>
<dbReference type="Proteomes" id="UP000238206">
    <property type="component" value="Unassembled WGS sequence"/>
</dbReference>
<comment type="similarity">
    <text evidence="1">Belongs to the IS21/IS1162 putative ATP-binding protein family.</text>
</comment>
<dbReference type="InterPro" id="IPR028350">
    <property type="entry name" value="DNAC/IstB-like"/>
</dbReference>
<dbReference type="InterPro" id="IPR002611">
    <property type="entry name" value="IstB_ATP-bd"/>
</dbReference>
<dbReference type="SMART" id="SM00382">
    <property type="entry name" value="AAA"/>
    <property type="match status" value="1"/>
</dbReference>
<organism evidence="6 7">
    <name type="scientific">Burkholderia cepacia</name>
    <name type="common">Pseudomonas cepacia</name>
    <dbReference type="NCBI Taxonomy" id="292"/>
    <lineage>
        <taxon>Bacteria</taxon>
        <taxon>Pseudomonadati</taxon>
        <taxon>Pseudomonadota</taxon>
        <taxon>Betaproteobacteria</taxon>
        <taxon>Burkholderiales</taxon>
        <taxon>Burkholderiaceae</taxon>
        <taxon>Burkholderia</taxon>
        <taxon>Burkholderia cepacia complex</taxon>
    </lineage>
</organism>
<proteinExistence type="inferred from homology"/>
<evidence type="ECO:0000313" key="6">
    <source>
        <dbReference type="EMBL" id="PQP07997.1"/>
    </source>
</evidence>
<dbReference type="RefSeq" id="WP_041189113.1">
    <property type="nucleotide sequence ID" value="NZ_PUIQ01000099.1"/>
</dbReference>
<dbReference type="NCBIfam" id="NF038214">
    <property type="entry name" value="IS21_help_AAA"/>
    <property type="match status" value="1"/>
</dbReference>
<keyword evidence="2" id="KW-0547">Nucleotide-binding</keyword>
<feature type="domain" description="AAA+ ATPase" evidence="5">
    <location>
        <begin position="96"/>
        <end position="233"/>
    </location>
</feature>
<evidence type="ECO:0000256" key="3">
    <source>
        <dbReference type="ARBA" id="ARBA00022840"/>
    </source>
</evidence>
<evidence type="ECO:0000259" key="5">
    <source>
        <dbReference type="SMART" id="SM00382"/>
    </source>
</evidence>
<dbReference type="InterPro" id="IPR027417">
    <property type="entry name" value="P-loop_NTPase"/>
</dbReference>
<gene>
    <name evidence="6" type="ORF">C5615_37000</name>
</gene>
<dbReference type="InterPro" id="IPR047661">
    <property type="entry name" value="IstB"/>
</dbReference>
<dbReference type="GO" id="GO:0005524">
    <property type="term" value="F:ATP binding"/>
    <property type="evidence" value="ECO:0007669"/>
    <property type="project" value="UniProtKB-KW"/>
</dbReference>